<evidence type="ECO:0000313" key="1">
    <source>
        <dbReference type="EMBL" id="KAI8001317.1"/>
    </source>
</evidence>
<gene>
    <name evidence="1" type="ORF">LOK49_LG09G01471</name>
</gene>
<comment type="caution">
    <text evidence="1">The sequence shown here is derived from an EMBL/GenBank/DDBJ whole genome shotgun (WGS) entry which is preliminary data.</text>
</comment>
<keyword evidence="2" id="KW-1185">Reference proteome</keyword>
<reference evidence="1 2" key="1">
    <citation type="journal article" date="2022" name="Plant J.">
        <title>Chromosome-level genome of Camellia lanceoleosa provides a valuable resource for understanding genome evolution and self-incompatibility.</title>
        <authorList>
            <person name="Gong W."/>
            <person name="Xiao S."/>
            <person name="Wang L."/>
            <person name="Liao Z."/>
            <person name="Chang Y."/>
            <person name="Mo W."/>
            <person name="Hu G."/>
            <person name="Li W."/>
            <person name="Zhao G."/>
            <person name="Zhu H."/>
            <person name="Hu X."/>
            <person name="Ji K."/>
            <person name="Xiang X."/>
            <person name="Song Q."/>
            <person name="Yuan D."/>
            <person name="Jin S."/>
            <person name="Zhang L."/>
        </authorList>
    </citation>
    <scope>NUCLEOTIDE SEQUENCE [LARGE SCALE GENOMIC DNA]</scope>
    <source>
        <strain evidence="1">SQ_2022a</strain>
    </source>
</reference>
<dbReference type="EMBL" id="CM045765">
    <property type="protein sequence ID" value="KAI8001317.1"/>
    <property type="molecule type" value="Genomic_DNA"/>
</dbReference>
<proteinExistence type="predicted"/>
<sequence length="288" mass="33880">MELENNAFGFGMDPFTNDYKVVSIRMYWDSTLDDLYNFNPPACYLKHISIYSLRDDSWRDFKGFFPECFVFSSFEFYTYMDGVYYWCAYDKNGHSMKLSFHMGYEVFQKILEQDQHTRPLPFQGIPELGWPHPGTNLVEHYSGVYKGCLAWKQCYPTDFNTPNVFNIWVWKEECWTRELIAGPFVGAIPLGFWKNGEILIQVVDGNLVLADPITLELKELGTVKSFQAFIYHESLVSVHRRNEELDHSYTTLPLKLDVLRDMRRDKQTDYDFTDSSSDDTWDVFGFLN</sequence>
<protein>
    <submittedName>
        <fullName evidence="1">F-box/kelch-repeat protein</fullName>
    </submittedName>
</protein>
<name>A0ACC0GLJ5_9ERIC</name>
<organism evidence="1 2">
    <name type="scientific">Camellia lanceoleosa</name>
    <dbReference type="NCBI Taxonomy" id="1840588"/>
    <lineage>
        <taxon>Eukaryota</taxon>
        <taxon>Viridiplantae</taxon>
        <taxon>Streptophyta</taxon>
        <taxon>Embryophyta</taxon>
        <taxon>Tracheophyta</taxon>
        <taxon>Spermatophyta</taxon>
        <taxon>Magnoliopsida</taxon>
        <taxon>eudicotyledons</taxon>
        <taxon>Gunneridae</taxon>
        <taxon>Pentapetalae</taxon>
        <taxon>asterids</taxon>
        <taxon>Ericales</taxon>
        <taxon>Theaceae</taxon>
        <taxon>Camellia</taxon>
    </lineage>
</organism>
<evidence type="ECO:0000313" key="2">
    <source>
        <dbReference type="Proteomes" id="UP001060215"/>
    </source>
</evidence>
<accession>A0ACC0GLJ5</accession>
<dbReference type="Proteomes" id="UP001060215">
    <property type="component" value="Chromosome 8"/>
</dbReference>